<comment type="caution">
    <text evidence="7">The sequence shown here is derived from an EMBL/GenBank/DDBJ whole genome shotgun (WGS) entry which is preliminary data.</text>
</comment>
<dbReference type="GO" id="GO:0009435">
    <property type="term" value="P:NAD+ biosynthetic process"/>
    <property type="evidence" value="ECO:0007669"/>
    <property type="project" value="InterPro"/>
</dbReference>
<dbReference type="PANTHER" id="PTHR23090">
    <property type="entry name" value="NH 3 /GLUTAMINE-DEPENDENT NAD + SYNTHETASE"/>
    <property type="match status" value="1"/>
</dbReference>
<dbReference type="InterPro" id="IPR003694">
    <property type="entry name" value="NAD_synthase"/>
</dbReference>
<accession>A0AAN7RFD5</accession>
<evidence type="ECO:0000313" key="7">
    <source>
        <dbReference type="EMBL" id="KAK4801797.1"/>
    </source>
</evidence>
<keyword evidence="2" id="KW-0436">Ligase</keyword>
<gene>
    <name evidence="7" type="ORF">SAY86_022284</name>
</gene>
<evidence type="ECO:0000256" key="2">
    <source>
        <dbReference type="ARBA" id="ARBA00022598"/>
    </source>
</evidence>
<keyword evidence="8" id="KW-1185">Reference proteome</keyword>
<feature type="domain" description="NAD/GMP synthase" evidence="6">
    <location>
        <begin position="107"/>
        <end position="215"/>
    </location>
</feature>
<dbReference type="InterPro" id="IPR022310">
    <property type="entry name" value="NAD/GMP_synthase"/>
</dbReference>
<organism evidence="7 8">
    <name type="scientific">Trapa natans</name>
    <name type="common">Water chestnut</name>
    <dbReference type="NCBI Taxonomy" id="22666"/>
    <lineage>
        <taxon>Eukaryota</taxon>
        <taxon>Viridiplantae</taxon>
        <taxon>Streptophyta</taxon>
        <taxon>Embryophyta</taxon>
        <taxon>Tracheophyta</taxon>
        <taxon>Spermatophyta</taxon>
        <taxon>Magnoliopsida</taxon>
        <taxon>eudicotyledons</taxon>
        <taxon>Gunneridae</taxon>
        <taxon>Pentapetalae</taxon>
        <taxon>rosids</taxon>
        <taxon>malvids</taxon>
        <taxon>Myrtales</taxon>
        <taxon>Lythraceae</taxon>
        <taxon>Trapa</taxon>
    </lineage>
</organism>
<dbReference type="GO" id="GO:0003952">
    <property type="term" value="F:NAD+ synthase (glutamine-hydrolyzing) activity"/>
    <property type="evidence" value="ECO:0007669"/>
    <property type="project" value="InterPro"/>
</dbReference>
<evidence type="ECO:0000256" key="5">
    <source>
        <dbReference type="ARBA" id="ARBA00023027"/>
    </source>
</evidence>
<evidence type="ECO:0000259" key="6">
    <source>
        <dbReference type="Pfam" id="PF02540"/>
    </source>
</evidence>
<comment type="pathway">
    <text evidence="1">Cofactor biosynthesis; NAD(+) biosynthesis.</text>
</comment>
<dbReference type="SUPFAM" id="SSF52402">
    <property type="entry name" value="Adenine nucleotide alpha hydrolases-like"/>
    <property type="match status" value="1"/>
</dbReference>
<evidence type="ECO:0000256" key="1">
    <source>
        <dbReference type="ARBA" id="ARBA00004790"/>
    </source>
</evidence>
<evidence type="ECO:0000256" key="3">
    <source>
        <dbReference type="ARBA" id="ARBA00022741"/>
    </source>
</evidence>
<evidence type="ECO:0000256" key="4">
    <source>
        <dbReference type="ARBA" id="ARBA00022840"/>
    </source>
</evidence>
<dbReference type="Proteomes" id="UP001346149">
    <property type="component" value="Unassembled WGS sequence"/>
</dbReference>
<dbReference type="PANTHER" id="PTHR23090:SF9">
    <property type="entry name" value="GLUTAMINE-DEPENDENT NAD(+) SYNTHETASE"/>
    <property type="match status" value="1"/>
</dbReference>
<keyword evidence="5" id="KW-0520">NAD</keyword>
<dbReference type="Pfam" id="PF02540">
    <property type="entry name" value="NAD_synthase"/>
    <property type="match status" value="1"/>
</dbReference>
<sequence>MRLLKVETCNLNQRAMDFDCNLENIKDSISKAKEAGAIIRLGPKLEVANFRGSVSRFQEQASGKAEVPSITAPYSLCQSFDLQIPLSIPLKISVRNSQVLQLGIFLVSSEATRSRAKLLANEIGSWHLDVSIDGVISALLTLFEMLTGKRLCNKVDGGSNMENLGLQNIHARIRMVLAFMLASLLPRVHNKSGFYLVSGSSNMDEGLRGYMTKIGICTGNYFSRHAAMVILVKAG</sequence>
<dbReference type="GO" id="GO:0005737">
    <property type="term" value="C:cytoplasm"/>
    <property type="evidence" value="ECO:0007669"/>
    <property type="project" value="InterPro"/>
</dbReference>
<keyword evidence="4" id="KW-0067">ATP-binding</keyword>
<dbReference type="Gene3D" id="3.40.50.620">
    <property type="entry name" value="HUPs"/>
    <property type="match status" value="1"/>
</dbReference>
<proteinExistence type="predicted"/>
<dbReference type="InterPro" id="IPR014729">
    <property type="entry name" value="Rossmann-like_a/b/a_fold"/>
</dbReference>
<reference evidence="7 8" key="1">
    <citation type="journal article" date="2023" name="Hortic Res">
        <title>Pangenome of water caltrop reveals structural variations and asymmetric subgenome divergence after allopolyploidization.</title>
        <authorList>
            <person name="Zhang X."/>
            <person name="Chen Y."/>
            <person name="Wang L."/>
            <person name="Yuan Y."/>
            <person name="Fang M."/>
            <person name="Shi L."/>
            <person name="Lu R."/>
            <person name="Comes H.P."/>
            <person name="Ma Y."/>
            <person name="Chen Y."/>
            <person name="Huang G."/>
            <person name="Zhou Y."/>
            <person name="Zheng Z."/>
            <person name="Qiu Y."/>
        </authorList>
    </citation>
    <scope>NUCLEOTIDE SEQUENCE [LARGE SCALE GENOMIC DNA]</scope>
    <source>
        <strain evidence="7">F231</strain>
    </source>
</reference>
<dbReference type="GO" id="GO:0005524">
    <property type="term" value="F:ATP binding"/>
    <property type="evidence" value="ECO:0007669"/>
    <property type="project" value="UniProtKB-KW"/>
</dbReference>
<dbReference type="GO" id="GO:0004359">
    <property type="term" value="F:glutaminase activity"/>
    <property type="evidence" value="ECO:0007669"/>
    <property type="project" value="InterPro"/>
</dbReference>
<evidence type="ECO:0000313" key="8">
    <source>
        <dbReference type="Proteomes" id="UP001346149"/>
    </source>
</evidence>
<dbReference type="EMBL" id="JAXQNO010000003">
    <property type="protein sequence ID" value="KAK4801797.1"/>
    <property type="molecule type" value="Genomic_DNA"/>
</dbReference>
<dbReference type="AlphaFoldDB" id="A0AAN7RFD5"/>
<keyword evidence="3" id="KW-0547">Nucleotide-binding</keyword>
<protein>
    <recommendedName>
        <fullName evidence="6">NAD/GMP synthase domain-containing protein</fullName>
    </recommendedName>
</protein>
<name>A0AAN7RFD5_TRANT</name>